<dbReference type="AlphaFoldDB" id="A0A5F7ZG52"/>
<sequence>SAWTAVTKHHRRSGLKTGASVVGFWSELSSWLADGCLYPCVLTWQGRGEREREIDRQRERLIHTHTHTHTHTQRERERERVLSLLLFFFFETESRSVAQAGVRWCNLGSLQAPPPGFTPFSSLSLLSSWVYRHLPPCPANFLYF</sequence>
<reference evidence="1" key="2">
    <citation type="submission" date="2019-01" db="EMBL/GenBank/DDBJ databases">
        <authorList>
            <person name="Graves T."/>
            <person name="Eichler E.E."/>
            <person name="Wilson R.K."/>
        </authorList>
    </citation>
    <scope>NUCLEOTIDE SEQUENCE [LARGE SCALE GENOMIC DNA]</scope>
    <source>
        <strain evidence="1">17573</strain>
    </source>
</reference>
<dbReference type="InParanoid" id="A0A5F7ZG52"/>
<reference evidence="2" key="1">
    <citation type="journal article" date="2007" name="Science">
        <title>Evolutionary and biomedical insights from the rhesus macaque genome.</title>
        <authorList>
            <person name="Gibbs R.A."/>
            <person name="Rogers J."/>
            <person name="Katze M.G."/>
            <person name="Bumgarner R."/>
            <person name="Weinstock G.M."/>
            <person name="Mardis E.R."/>
            <person name="Remington K.A."/>
            <person name="Strausberg R.L."/>
            <person name="Venter J.C."/>
            <person name="Wilson R.K."/>
            <person name="Batzer M.A."/>
            <person name="Bustamante C.D."/>
            <person name="Eichler E.E."/>
            <person name="Hahn M.W."/>
            <person name="Hardison R.C."/>
            <person name="Makova K.D."/>
            <person name="Miller W."/>
            <person name="Milosavljevic A."/>
            <person name="Palermo R.E."/>
            <person name="Siepel A."/>
            <person name="Sikela J.M."/>
            <person name="Attaway T."/>
            <person name="Bell S."/>
            <person name="Bernard K.E."/>
            <person name="Buhay C.J."/>
            <person name="Chandrabose M.N."/>
            <person name="Dao M."/>
            <person name="Davis C."/>
            <person name="Delehaunty K.D."/>
            <person name="Ding Y."/>
            <person name="Dinh H.H."/>
            <person name="Dugan-Rocha S."/>
            <person name="Fulton L.A."/>
            <person name="Gabisi R.A."/>
            <person name="Garner T.T."/>
            <person name="Godfrey J."/>
            <person name="Hawes A.C."/>
            <person name="Hernandez J."/>
            <person name="Hines S."/>
            <person name="Holder M."/>
            <person name="Hume J."/>
            <person name="Jhangiani S.N."/>
            <person name="Joshi V."/>
            <person name="Khan Z.M."/>
            <person name="Kirkness E.F."/>
            <person name="Cree A."/>
            <person name="Fowler R.G."/>
            <person name="Lee S."/>
            <person name="Lewis L.R."/>
            <person name="Li Z."/>
            <person name="Liu Y.-S."/>
            <person name="Moore S.M."/>
            <person name="Muzny D."/>
            <person name="Nazareth L.V."/>
            <person name="Ngo D.N."/>
            <person name="Okwuonu G.O."/>
            <person name="Pai G."/>
            <person name="Parker D."/>
            <person name="Paul H.A."/>
            <person name="Pfannkoch C."/>
            <person name="Pohl C.S."/>
            <person name="Rogers Y.-H.C."/>
            <person name="Ruiz S.J."/>
            <person name="Sabo A."/>
            <person name="Santibanez J."/>
            <person name="Schneider B.W."/>
            <person name="Smith S.M."/>
            <person name="Sodergren E."/>
            <person name="Svatek A.F."/>
            <person name="Utterback T.R."/>
            <person name="Vattathil S."/>
            <person name="Warren W."/>
            <person name="White C.S."/>
            <person name="Chinwalla A.T."/>
            <person name="Feng Y."/>
            <person name="Halpern A.L."/>
            <person name="Hillier L.W."/>
            <person name="Huang X."/>
            <person name="Minx P."/>
            <person name="Nelson J.O."/>
            <person name="Pepin K.H."/>
            <person name="Qin X."/>
            <person name="Sutton G.G."/>
            <person name="Venter E."/>
            <person name="Walenz B.P."/>
            <person name="Wallis J.W."/>
            <person name="Worley K.C."/>
            <person name="Yang S.-P."/>
            <person name="Jones S.M."/>
            <person name="Marra M.A."/>
            <person name="Rocchi M."/>
            <person name="Schein J.E."/>
            <person name="Baertsch R."/>
            <person name="Clarke L."/>
            <person name="Csuros M."/>
            <person name="Glasscock J."/>
            <person name="Harris R.A."/>
            <person name="Havlak P."/>
            <person name="Jackson A.R."/>
            <person name="Jiang H."/>
            <person name="Liu Y."/>
            <person name="Messina D.N."/>
            <person name="Shen Y."/>
            <person name="Song H.X.-Z."/>
            <person name="Wylie T."/>
            <person name="Zhang L."/>
            <person name="Birney E."/>
            <person name="Han K."/>
            <person name="Konkel M.K."/>
            <person name="Lee J."/>
            <person name="Smit A.F.A."/>
            <person name="Ullmer B."/>
            <person name="Wang H."/>
            <person name="Xing J."/>
            <person name="Burhans R."/>
            <person name="Cheng Z."/>
            <person name="Karro J.E."/>
            <person name="Ma J."/>
            <person name="Raney B."/>
            <person name="She X."/>
            <person name="Cox M.J."/>
            <person name="Demuth J.P."/>
            <person name="Dumas L.J."/>
            <person name="Han S.-G."/>
            <person name="Hopkins J."/>
            <person name="Karimpour-Fard A."/>
            <person name="Kim Y.H."/>
            <person name="Pollack J.R."/>
            <person name="Vinar T."/>
            <person name="Addo-Quaye C."/>
            <person name="Degenhardt J."/>
            <person name="Denby A."/>
            <person name="Hubisz M.J."/>
            <person name="Indap A."/>
            <person name="Kosiol C."/>
            <person name="Lahn B.T."/>
            <person name="Lawson H.A."/>
            <person name="Marklein A."/>
            <person name="Nielsen R."/>
            <person name="Vallender E.J."/>
            <person name="Clark A.G."/>
            <person name="Ferguson B."/>
            <person name="Hernandez R.D."/>
            <person name="Hirani K."/>
            <person name="Kehrer-Sawatzki H."/>
            <person name="Kolb J."/>
            <person name="Patil S."/>
            <person name="Pu L.-L."/>
            <person name="Ren Y."/>
            <person name="Smith D.G."/>
            <person name="Wheeler D.A."/>
            <person name="Schenck I."/>
            <person name="Ball E.V."/>
            <person name="Chen R."/>
            <person name="Cooper D.N."/>
            <person name="Giardine B."/>
            <person name="Hsu F."/>
            <person name="Kent W.J."/>
            <person name="Lesk A."/>
            <person name="Nelson D.L."/>
            <person name="O'brien W.E."/>
            <person name="Pruefer K."/>
            <person name="Stenson P.D."/>
            <person name="Wallace J.C."/>
            <person name="Ke H."/>
            <person name="Liu X.-M."/>
            <person name="Wang P."/>
            <person name="Xiang A.P."/>
            <person name="Yang F."/>
            <person name="Barber G.P."/>
            <person name="Haussler D."/>
            <person name="Karolchik D."/>
            <person name="Kern A.D."/>
            <person name="Kuhn R.M."/>
            <person name="Smith K.E."/>
            <person name="Zwieg A.S."/>
        </authorList>
    </citation>
    <scope>NUCLEOTIDE SEQUENCE [LARGE SCALE GENOMIC DNA]</scope>
    <source>
        <strain evidence="2">17573</strain>
    </source>
</reference>
<keyword evidence="2" id="KW-1185">Reference proteome</keyword>
<name>A0A5F7ZG52_MACMU</name>
<protein>
    <submittedName>
        <fullName evidence="1">Uncharacterized protein</fullName>
    </submittedName>
</protein>
<accession>A0A5F7ZG52</accession>
<dbReference type="PANTHER" id="PTHR46254">
    <property type="entry name" value="PROTEIN GVQW1-RELATED"/>
    <property type="match status" value="1"/>
</dbReference>
<proteinExistence type="predicted"/>
<evidence type="ECO:0000313" key="1">
    <source>
        <dbReference type="Ensembl" id="ENSMMUP00000063600.1"/>
    </source>
</evidence>
<reference evidence="1" key="4">
    <citation type="submission" date="2025-09" db="UniProtKB">
        <authorList>
            <consortium name="Ensembl"/>
        </authorList>
    </citation>
    <scope>IDENTIFICATION</scope>
    <source>
        <strain evidence="1">17573</strain>
    </source>
</reference>
<evidence type="ECO:0000313" key="2">
    <source>
        <dbReference type="Proteomes" id="UP000006718"/>
    </source>
</evidence>
<dbReference type="GeneTree" id="ENSGT00940000165497"/>
<organism evidence="1 2">
    <name type="scientific">Macaca mulatta</name>
    <name type="common">Rhesus macaque</name>
    <dbReference type="NCBI Taxonomy" id="9544"/>
    <lineage>
        <taxon>Eukaryota</taxon>
        <taxon>Metazoa</taxon>
        <taxon>Chordata</taxon>
        <taxon>Craniata</taxon>
        <taxon>Vertebrata</taxon>
        <taxon>Euteleostomi</taxon>
        <taxon>Mammalia</taxon>
        <taxon>Eutheria</taxon>
        <taxon>Euarchontoglires</taxon>
        <taxon>Primates</taxon>
        <taxon>Haplorrhini</taxon>
        <taxon>Catarrhini</taxon>
        <taxon>Cercopithecidae</taxon>
        <taxon>Cercopithecinae</taxon>
        <taxon>Macaca</taxon>
    </lineage>
</organism>
<dbReference type="Ensembl" id="ENSMMUT00000085134.1">
    <property type="protein sequence ID" value="ENSMMUP00000063600.1"/>
    <property type="gene ID" value="ENSMMUG00000050317.1"/>
</dbReference>
<dbReference type="VEuPathDB" id="HostDB:ENSMMUG00000050317"/>
<dbReference type="PANTHER" id="PTHR46254:SF7">
    <property type="entry name" value="PI4-KINASE N-TERMINAL DOMAIN-CONTAINING PROTEIN"/>
    <property type="match status" value="1"/>
</dbReference>
<reference evidence="1" key="3">
    <citation type="submission" date="2025-08" db="UniProtKB">
        <authorList>
            <consortium name="Ensembl"/>
        </authorList>
    </citation>
    <scope>IDENTIFICATION</scope>
    <source>
        <strain evidence="1">17573</strain>
    </source>
</reference>
<dbReference type="Bgee" id="ENSMMUG00000050317">
    <property type="expression patterns" value="Expressed in adipose tissue and 4 other cell types or tissues"/>
</dbReference>
<dbReference type="Proteomes" id="UP000006718">
    <property type="component" value="Chromosome X"/>
</dbReference>